<name>A0A4U5X2Y5_STRGB</name>
<reference evidence="3 4" key="1">
    <citation type="submission" date="2019-04" db="EMBL/GenBank/DDBJ databases">
        <title>Streptomyces lasaliensis sp.nov., an Actinomycete isolated from soil which produces the polyether antibiotic lasalocid.</title>
        <authorList>
            <person name="Erwin G."/>
            <person name="Haber C."/>
        </authorList>
    </citation>
    <scope>NUCLEOTIDE SEQUENCE [LARGE SCALE GENOMIC DNA]</scope>
    <source>
        <strain evidence="3 4">DSM 40089</strain>
    </source>
</reference>
<organism evidence="3 4">
    <name type="scientific">Streptomyces galbus</name>
    <dbReference type="NCBI Taxonomy" id="33898"/>
    <lineage>
        <taxon>Bacteria</taxon>
        <taxon>Bacillati</taxon>
        <taxon>Actinomycetota</taxon>
        <taxon>Actinomycetes</taxon>
        <taxon>Kitasatosporales</taxon>
        <taxon>Streptomycetaceae</taxon>
        <taxon>Streptomyces</taxon>
    </lineage>
</organism>
<feature type="domain" description="Allene oxide cyclase barrel-like" evidence="2">
    <location>
        <begin position="52"/>
        <end position="155"/>
    </location>
</feature>
<evidence type="ECO:0000259" key="2">
    <source>
        <dbReference type="Pfam" id="PF18678"/>
    </source>
</evidence>
<dbReference type="Proteomes" id="UP000308632">
    <property type="component" value="Unassembled WGS sequence"/>
</dbReference>
<dbReference type="GO" id="GO:0017000">
    <property type="term" value="P:antibiotic biosynthetic process"/>
    <property type="evidence" value="ECO:0007669"/>
    <property type="project" value="InterPro"/>
</dbReference>
<feature type="chain" id="PRO_5020726502" description="Allene oxide cyclase barrel-like domain-containing protein" evidence="1">
    <location>
        <begin position="36"/>
        <end position="160"/>
    </location>
</feature>
<dbReference type="EMBL" id="SZPR01000012">
    <property type="protein sequence ID" value="TKT09120.1"/>
    <property type="molecule type" value="Genomic_DNA"/>
</dbReference>
<dbReference type="AlphaFoldDB" id="A0A4U5X2Y5"/>
<dbReference type="Pfam" id="PF18678">
    <property type="entry name" value="AOC_like"/>
    <property type="match status" value="1"/>
</dbReference>
<evidence type="ECO:0000256" key="1">
    <source>
        <dbReference type="SAM" id="SignalP"/>
    </source>
</evidence>
<dbReference type="InterPro" id="IPR034871">
    <property type="entry name" value="Allene_oxi_cyc_sf"/>
</dbReference>
<evidence type="ECO:0000313" key="4">
    <source>
        <dbReference type="Proteomes" id="UP000308632"/>
    </source>
</evidence>
<dbReference type="InterPro" id="IPR044859">
    <property type="entry name" value="Allene_oxi_cyc_Dirigent"/>
</dbReference>
<dbReference type="Gene3D" id="2.40.480.10">
    <property type="entry name" value="Allene oxide cyclase-like"/>
    <property type="match status" value="1"/>
</dbReference>
<dbReference type="GO" id="GO:0046423">
    <property type="term" value="F:allene-oxide cyclase activity"/>
    <property type="evidence" value="ECO:0007669"/>
    <property type="project" value="InterPro"/>
</dbReference>
<dbReference type="InterPro" id="IPR041013">
    <property type="entry name" value="AOC-like"/>
</dbReference>
<accession>A0A4U5X2Y5</accession>
<protein>
    <recommendedName>
        <fullName evidence="2">Allene oxide cyclase barrel-like domain-containing protein</fullName>
    </recommendedName>
</protein>
<dbReference type="InterPro" id="IPR006311">
    <property type="entry name" value="TAT_signal"/>
</dbReference>
<comment type="caution">
    <text evidence="3">The sequence shown here is derived from an EMBL/GenBank/DDBJ whole genome shotgun (WGS) entry which is preliminary data.</text>
</comment>
<gene>
    <name evidence="3" type="ORF">E4U92_16250</name>
</gene>
<dbReference type="RefSeq" id="WP_137301071.1">
    <property type="nucleotide sequence ID" value="NZ_BMVD01000001.1"/>
</dbReference>
<feature type="signal peptide" evidence="1">
    <location>
        <begin position="1"/>
        <end position="35"/>
    </location>
</feature>
<dbReference type="GO" id="GO:0009695">
    <property type="term" value="P:jasmonic acid biosynthetic process"/>
    <property type="evidence" value="ECO:0007669"/>
    <property type="project" value="InterPro"/>
</dbReference>
<sequence>MSLPVRRTRLALFAAVGTGVLALGLSSLPASSAQARSEKVIELAVGNDGVVQTDVGAPGVSVGDEFVYADKLFRDGEQVGEDGSSCQVTKVDGPKTVTNCVLSVRLPEGQLTAQSLWVKGTDTVRMAITGGTGAYRGATGELTCLDIQTPHETYRISLDG</sequence>
<keyword evidence="1" id="KW-0732">Signal</keyword>
<dbReference type="SUPFAM" id="SSF141493">
    <property type="entry name" value="Allene oxide cyclase-like"/>
    <property type="match status" value="1"/>
</dbReference>
<dbReference type="PROSITE" id="PS51318">
    <property type="entry name" value="TAT"/>
    <property type="match status" value="1"/>
</dbReference>
<proteinExistence type="predicted"/>
<evidence type="ECO:0000313" key="3">
    <source>
        <dbReference type="EMBL" id="TKT09120.1"/>
    </source>
</evidence>